<protein>
    <submittedName>
        <fullName evidence="2">Uncharacterized protein</fullName>
    </submittedName>
</protein>
<feature type="transmembrane region" description="Helical" evidence="1">
    <location>
        <begin position="12"/>
        <end position="29"/>
    </location>
</feature>
<feature type="transmembrane region" description="Helical" evidence="1">
    <location>
        <begin position="49"/>
        <end position="68"/>
    </location>
</feature>
<evidence type="ECO:0000313" key="2">
    <source>
        <dbReference type="EMBL" id="TPE62852.1"/>
    </source>
</evidence>
<proteinExistence type="predicted"/>
<dbReference type="OrthoDB" id="7619100at2"/>
<name>A0A501XQ54_9SPHN</name>
<sequence length="144" mass="16110">MPLREASFREKSALAMLMLWLLVTAFYIVEMQPWRWTMHSIHAPMKPFVVATIAIIIGSIIVQAVLGARDPKEASAPADERERPILDKASSWSGTVLAVGCVASILHYLQHGSGDLLFHTIFLSLIVSAMSEFIFQLWLFRRGA</sequence>
<reference evidence="2 3" key="1">
    <citation type="submission" date="2019-06" db="EMBL/GenBank/DDBJ databases">
        <authorList>
            <person name="Lee I."/>
            <person name="Jang G.I."/>
            <person name="Hwang C.Y."/>
        </authorList>
    </citation>
    <scope>NUCLEOTIDE SEQUENCE [LARGE SCALE GENOMIC DNA]</scope>
    <source>
        <strain evidence="2 3">PAMC 28131</strain>
    </source>
</reference>
<evidence type="ECO:0000256" key="1">
    <source>
        <dbReference type="SAM" id="Phobius"/>
    </source>
</evidence>
<feature type="transmembrane region" description="Helical" evidence="1">
    <location>
        <begin position="89"/>
        <end position="110"/>
    </location>
</feature>
<dbReference type="AlphaFoldDB" id="A0A501XQ54"/>
<evidence type="ECO:0000313" key="3">
    <source>
        <dbReference type="Proteomes" id="UP000319897"/>
    </source>
</evidence>
<feature type="transmembrane region" description="Helical" evidence="1">
    <location>
        <begin position="116"/>
        <end position="140"/>
    </location>
</feature>
<dbReference type="EMBL" id="VFSU01000016">
    <property type="protein sequence ID" value="TPE62852.1"/>
    <property type="molecule type" value="Genomic_DNA"/>
</dbReference>
<keyword evidence="1" id="KW-0472">Membrane</keyword>
<keyword evidence="3" id="KW-1185">Reference proteome</keyword>
<organism evidence="2 3">
    <name type="scientific">Sandaracinobacter neustonicus</name>
    <dbReference type="NCBI Taxonomy" id="1715348"/>
    <lineage>
        <taxon>Bacteria</taxon>
        <taxon>Pseudomonadati</taxon>
        <taxon>Pseudomonadota</taxon>
        <taxon>Alphaproteobacteria</taxon>
        <taxon>Sphingomonadales</taxon>
        <taxon>Sphingosinicellaceae</taxon>
        <taxon>Sandaracinobacter</taxon>
    </lineage>
</organism>
<comment type="caution">
    <text evidence="2">The sequence shown here is derived from an EMBL/GenBank/DDBJ whole genome shotgun (WGS) entry which is preliminary data.</text>
</comment>
<gene>
    <name evidence="2" type="ORF">FJQ54_04845</name>
</gene>
<accession>A0A501XQ54</accession>
<dbReference type="Proteomes" id="UP000319897">
    <property type="component" value="Unassembled WGS sequence"/>
</dbReference>
<keyword evidence="1" id="KW-1133">Transmembrane helix</keyword>
<dbReference type="RefSeq" id="WP_140927291.1">
    <property type="nucleotide sequence ID" value="NZ_VFSU01000016.1"/>
</dbReference>
<keyword evidence="1" id="KW-0812">Transmembrane</keyword>